<dbReference type="EMBL" id="KM526836">
    <property type="protein sequence ID" value="AIR77837.1"/>
    <property type="molecule type" value="Genomic_DNA"/>
</dbReference>
<feature type="domain" description="TCP" evidence="7">
    <location>
        <begin position="1"/>
        <end position="58"/>
    </location>
</feature>
<feature type="domain" description="R" evidence="8">
    <location>
        <begin position="97"/>
        <end position="114"/>
    </location>
</feature>
<proteinExistence type="predicted"/>
<keyword evidence="5" id="KW-0804">Transcription</keyword>
<feature type="non-terminal residue" evidence="9">
    <location>
        <position position="234"/>
    </location>
</feature>
<keyword evidence="4" id="KW-0238">DNA-binding</keyword>
<keyword evidence="6" id="KW-0539">Nucleus</keyword>
<dbReference type="GO" id="GO:0043565">
    <property type="term" value="F:sequence-specific DNA binding"/>
    <property type="evidence" value="ECO:0007669"/>
    <property type="project" value="TreeGrafter"/>
</dbReference>
<dbReference type="GO" id="GO:0005634">
    <property type="term" value="C:nucleus"/>
    <property type="evidence" value="ECO:0007669"/>
    <property type="project" value="UniProtKB-SubCell"/>
</dbReference>
<keyword evidence="3" id="KW-0805">Transcription regulation</keyword>
<dbReference type="GO" id="GO:2000032">
    <property type="term" value="P:regulation of secondary shoot formation"/>
    <property type="evidence" value="ECO:0007669"/>
    <property type="project" value="TreeGrafter"/>
</dbReference>
<dbReference type="Pfam" id="PF03634">
    <property type="entry name" value="TCP"/>
    <property type="match status" value="1"/>
</dbReference>
<dbReference type="GO" id="GO:0003700">
    <property type="term" value="F:DNA-binding transcription factor activity"/>
    <property type="evidence" value="ECO:0007669"/>
    <property type="project" value="InterPro"/>
</dbReference>
<keyword evidence="2" id="KW-0217">Developmental protein</keyword>
<evidence type="ECO:0000256" key="1">
    <source>
        <dbReference type="ARBA" id="ARBA00004123"/>
    </source>
</evidence>
<accession>A0A096ZGE4</accession>
<dbReference type="PROSITE" id="PS51369">
    <property type="entry name" value="TCP"/>
    <property type="match status" value="1"/>
</dbReference>
<evidence type="ECO:0000313" key="9">
    <source>
        <dbReference type="EMBL" id="AIR77837.1"/>
    </source>
</evidence>
<evidence type="ECO:0000256" key="4">
    <source>
        <dbReference type="ARBA" id="ARBA00023125"/>
    </source>
</evidence>
<evidence type="ECO:0000256" key="2">
    <source>
        <dbReference type="ARBA" id="ARBA00022473"/>
    </source>
</evidence>
<evidence type="ECO:0000256" key="6">
    <source>
        <dbReference type="ARBA" id="ARBA00023242"/>
    </source>
</evidence>
<sequence length="234" mass="26925">KDRHSKIFTAQGPRDRRVRLSITIARKFFDLQEMLGFEKPSKTLDWLLTKSKAAIKDLVQKKSSNSISLSPSERVIVSAGNIEAFENGNSLRAEFRKAMREKARARARERTREKMCIKQMIMSEAIRKNGYDLMNSSIPIQYMNNHFCKTSGGIHEPIVDFPMNYEAAANEDLIQESILIKRKFKQYPPSNFGFQQNVIFSRDSSSNFTQNRNISSFTSQSDVCAILDQHKFIN</sequence>
<dbReference type="InterPro" id="IPR017887">
    <property type="entry name" value="TF_TCP_subgr"/>
</dbReference>
<gene>
    <name evidence="9" type="primary">CYC2B</name>
</gene>
<evidence type="ECO:0000259" key="7">
    <source>
        <dbReference type="PROSITE" id="PS51369"/>
    </source>
</evidence>
<comment type="subcellular location">
    <subcellularLocation>
        <location evidence="1">Nucleus</location>
    </subcellularLocation>
</comment>
<dbReference type="AlphaFoldDB" id="A0A096ZGE4"/>
<organism evidence="9">
    <name type="scientific">Buddleja davidii</name>
    <name type="common">Butterfly bush</name>
    <dbReference type="NCBI Taxonomy" id="28540"/>
    <lineage>
        <taxon>Eukaryota</taxon>
        <taxon>Viridiplantae</taxon>
        <taxon>Streptophyta</taxon>
        <taxon>Embryophyta</taxon>
        <taxon>Tracheophyta</taxon>
        <taxon>Spermatophyta</taxon>
        <taxon>Magnoliopsida</taxon>
        <taxon>eudicotyledons</taxon>
        <taxon>Gunneridae</taxon>
        <taxon>Pentapetalae</taxon>
        <taxon>asterids</taxon>
        <taxon>lamiids</taxon>
        <taxon>Lamiales</taxon>
        <taxon>Scrophulariaceae</taxon>
        <taxon>Buddlejeae</taxon>
        <taxon>Buddleja</taxon>
    </lineage>
</organism>
<dbReference type="PROSITE" id="PS51370">
    <property type="entry name" value="R"/>
    <property type="match status" value="1"/>
</dbReference>
<protein>
    <submittedName>
        <fullName evidence="9">TCP transcription factor</fullName>
    </submittedName>
</protein>
<dbReference type="InterPro" id="IPR017888">
    <property type="entry name" value="CYC/TB1_R_domain"/>
</dbReference>
<evidence type="ECO:0000256" key="3">
    <source>
        <dbReference type="ARBA" id="ARBA00023015"/>
    </source>
</evidence>
<evidence type="ECO:0000259" key="8">
    <source>
        <dbReference type="PROSITE" id="PS51370"/>
    </source>
</evidence>
<feature type="non-terminal residue" evidence="9">
    <location>
        <position position="1"/>
    </location>
</feature>
<dbReference type="PANTHER" id="PTHR31072">
    <property type="entry name" value="TRANSCRIPTION FACTOR TCP4-RELATED"/>
    <property type="match status" value="1"/>
</dbReference>
<evidence type="ECO:0000256" key="5">
    <source>
        <dbReference type="ARBA" id="ARBA00023163"/>
    </source>
</evidence>
<dbReference type="PANTHER" id="PTHR31072:SF224">
    <property type="entry name" value="TRANSCRIPTION FACTOR TCP1"/>
    <property type="match status" value="1"/>
</dbReference>
<reference evidence="9" key="1">
    <citation type="journal article" date="2014" name="New Phytol.">
        <title>Duplication and expression of CYC2-like genes in the origin and maintenance of corolla zygomorphy in Lamiales.</title>
        <authorList>
            <person name="Zhong J."/>
            <person name="Kellogg E.A."/>
        </authorList>
    </citation>
    <scope>NUCLEOTIDE SEQUENCE</scope>
</reference>
<dbReference type="InterPro" id="IPR005333">
    <property type="entry name" value="Transcription_factor_TCP"/>
</dbReference>
<name>A0A096ZGE4_BUDDA</name>